<dbReference type="OrthoDB" id="6184860at2759"/>
<evidence type="ECO:0000256" key="2">
    <source>
        <dbReference type="SAM" id="Coils"/>
    </source>
</evidence>
<dbReference type="SUPFAM" id="SSF57845">
    <property type="entry name" value="B-box zinc-binding domain"/>
    <property type="match status" value="1"/>
</dbReference>
<keyword evidence="1" id="KW-0862">Zinc</keyword>
<feature type="coiled-coil region" evidence="2">
    <location>
        <begin position="587"/>
        <end position="628"/>
    </location>
</feature>
<dbReference type="EMBL" id="CACVKT020004971">
    <property type="protein sequence ID" value="CAC5392363.1"/>
    <property type="molecule type" value="Genomic_DNA"/>
</dbReference>
<reference evidence="4 5" key="1">
    <citation type="submission" date="2020-06" db="EMBL/GenBank/DDBJ databases">
        <authorList>
            <person name="Li R."/>
            <person name="Bekaert M."/>
        </authorList>
    </citation>
    <scope>NUCLEOTIDE SEQUENCE [LARGE SCALE GENOMIC DNA]</scope>
    <source>
        <strain evidence="5">wild</strain>
    </source>
</reference>
<gene>
    <name evidence="4" type="ORF">MCOR_27302</name>
</gene>
<dbReference type="Proteomes" id="UP000507470">
    <property type="component" value="Unassembled WGS sequence"/>
</dbReference>
<feature type="domain" description="B box-type" evidence="3">
    <location>
        <begin position="43"/>
        <end position="83"/>
    </location>
</feature>
<keyword evidence="2" id="KW-0175">Coiled coil</keyword>
<keyword evidence="5" id="KW-1185">Reference proteome</keyword>
<keyword evidence="1" id="KW-0479">Metal-binding</keyword>
<name>A0A6J8C7K8_MYTCO</name>
<dbReference type="PROSITE" id="PS50119">
    <property type="entry name" value="ZF_BBOX"/>
    <property type="match status" value="1"/>
</dbReference>
<evidence type="ECO:0000313" key="4">
    <source>
        <dbReference type="EMBL" id="CAC5392363.1"/>
    </source>
</evidence>
<dbReference type="InterPro" id="IPR000315">
    <property type="entry name" value="Znf_B-box"/>
</dbReference>
<evidence type="ECO:0000256" key="1">
    <source>
        <dbReference type="PROSITE-ProRule" id="PRU00024"/>
    </source>
</evidence>
<evidence type="ECO:0000313" key="5">
    <source>
        <dbReference type="Proteomes" id="UP000507470"/>
    </source>
</evidence>
<feature type="coiled-coil region" evidence="2">
    <location>
        <begin position="532"/>
        <end position="559"/>
    </location>
</feature>
<dbReference type="AlphaFoldDB" id="A0A6J8C7K8"/>
<accession>A0A6J8C7K8</accession>
<organism evidence="4 5">
    <name type="scientific">Mytilus coruscus</name>
    <name type="common">Sea mussel</name>
    <dbReference type="NCBI Taxonomy" id="42192"/>
    <lineage>
        <taxon>Eukaryota</taxon>
        <taxon>Metazoa</taxon>
        <taxon>Spiralia</taxon>
        <taxon>Lophotrochozoa</taxon>
        <taxon>Mollusca</taxon>
        <taxon>Bivalvia</taxon>
        <taxon>Autobranchia</taxon>
        <taxon>Pteriomorphia</taxon>
        <taxon>Mytilida</taxon>
        <taxon>Mytiloidea</taxon>
        <taxon>Mytilidae</taxon>
        <taxon>Mytilinae</taxon>
        <taxon>Mytilus</taxon>
    </lineage>
</organism>
<proteinExistence type="predicted"/>
<dbReference type="InterPro" id="IPR031981">
    <property type="entry name" value="MIEAP_C"/>
</dbReference>
<evidence type="ECO:0000259" key="3">
    <source>
        <dbReference type="PROSITE" id="PS50119"/>
    </source>
</evidence>
<protein>
    <submittedName>
        <fullName evidence="4">KTN1</fullName>
    </submittedName>
</protein>
<dbReference type="GO" id="GO:0008270">
    <property type="term" value="F:zinc ion binding"/>
    <property type="evidence" value="ECO:0007669"/>
    <property type="project" value="UniProtKB-KW"/>
</dbReference>
<keyword evidence="1" id="KW-0863">Zinc-finger</keyword>
<dbReference type="Pfam" id="PF16026">
    <property type="entry name" value="MIEAP"/>
    <property type="match status" value="1"/>
</dbReference>
<sequence>MSNTNCIICGSDGKCEQCKTCFFKGCKKCADSHKDFCMTFMKDKCYVCKDHDEHVNGYCFSCFHLTCKECVVDNHLNHNILPICQAVHNIRGDIQSSIEELEVKIGDEQSVVDNVPMKQNDYKILTKRIDEEERKLHELLIATKADLLRNVETLKLTLEVQCTASKAIISSMTQARGLQIENVLCDFHEGLDVKEDKNVIAKSTAENDTKDISMFLKQLSKKNCSNCNWTRRDPICKKESSSLNLKECTNTKDKLDVASFSSFVDEDVLEWDFVNIIHSPAEVEERVESSILEVQYNIPTEESILGYNILYSIIFYTTTVESSILEVQYNILCCSRVKYSRGFSICSRVKYSRGFSIIFYAAVESKYSRGFSIIFYAAVNKPALEEECISLRHQVKSLKEKIAEMDKCLSQDERDYIVTTSRRLQELIVETKQNVTSKDRIQEITFPQTSTDFKDMFSKLFDSVIKSVEQLKHDLTERTRELNEKCVSVAIWTDKQREDVNAMHMKHEKDLHEKDGKLAFYMKEYRLNEIKIKELHSTINNLRNQCGKLQQQSFEQQKKLERERPYQNLVQENAELKTRLKQTDNWIKQQQNNTENLMSTIKQLRLQISKFEEDLQSVKSEKDDLQTRLSSIAGEKLTKGNRSITDLGDPNRPMKIGEKYGELYDNEWTDAMDSVDSIQNCFPGLKKTEQEEIVIHHLYRLLMCCYRECRNISMEQIQNIGRKVAEAICLNIKSEEELSTLPGCKEVQIYRRQNSEGFAKYLVESQIICKDVFENWDYDHKSEVVLKELITTPFFRKCVHLCWCMVIQDPLMYISEYLPLDTKYDKNAYKEFVQSGDKVKFMVWPALYLHKDGPLLHKGVVQAYW</sequence>